<keyword evidence="1" id="KW-0238">DNA-binding</keyword>
<evidence type="ECO:0000313" key="1">
    <source>
        <dbReference type="EMBL" id="MCF3946868.1"/>
    </source>
</evidence>
<dbReference type="RefSeq" id="WP_235704098.1">
    <property type="nucleotide sequence ID" value="NZ_JAKGBZ010000014.1"/>
</dbReference>
<accession>A0ABS9DVU4</accession>
<sequence>MNLAQFDTVCQRFPGAALAIQWGGSRVYKVGGKMFALGNRDAGVPYYVFKTTPIAYEMLLDQGLATRAPYLPRGFWVKIGDPDALPDDDLAGYFEQSYRIVAGSLPKLTRKSLGLG</sequence>
<dbReference type="PANTHER" id="PTHR35145:SF1">
    <property type="entry name" value="CYTOPLASMIC PROTEIN"/>
    <property type="match status" value="1"/>
</dbReference>
<dbReference type="Pfam" id="PF04237">
    <property type="entry name" value="YjbR"/>
    <property type="match status" value="1"/>
</dbReference>
<dbReference type="GO" id="GO:0003677">
    <property type="term" value="F:DNA binding"/>
    <property type="evidence" value="ECO:0007669"/>
    <property type="project" value="UniProtKB-KW"/>
</dbReference>
<protein>
    <submittedName>
        <fullName evidence="1">MmcQ/YjbR family DNA-binding protein</fullName>
    </submittedName>
</protein>
<comment type="caution">
    <text evidence="1">The sequence shown here is derived from an EMBL/GenBank/DDBJ whole genome shotgun (WGS) entry which is preliminary data.</text>
</comment>
<dbReference type="SUPFAM" id="SSF142906">
    <property type="entry name" value="YjbR-like"/>
    <property type="match status" value="1"/>
</dbReference>
<dbReference type="PANTHER" id="PTHR35145">
    <property type="entry name" value="CYTOPLASMIC PROTEIN-RELATED"/>
    <property type="match status" value="1"/>
</dbReference>
<reference evidence="1 2" key="1">
    <citation type="submission" date="2022-01" db="EMBL/GenBank/DDBJ databases">
        <authorList>
            <person name="Won M."/>
            <person name="Kim S.-J."/>
            <person name="Kwon S.-W."/>
        </authorList>
    </citation>
    <scope>NUCLEOTIDE SEQUENCE [LARGE SCALE GENOMIC DNA]</scope>
    <source>
        <strain evidence="1 2">KCTC 23505</strain>
    </source>
</reference>
<organism evidence="1 2">
    <name type="scientific">Acidiphilium iwatense</name>
    <dbReference type="NCBI Taxonomy" id="768198"/>
    <lineage>
        <taxon>Bacteria</taxon>
        <taxon>Pseudomonadati</taxon>
        <taxon>Pseudomonadota</taxon>
        <taxon>Alphaproteobacteria</taxon>
        <taxon>Acetobacterales</taxon>
        <taxon>Acidocellaceae</taxon>
        <taxon>Acidiphilium</taxon>
    </lineage>
</organism>
<dbReference type="EMBL" id="JAKGBZ010000014">
    <property type="protein sequence ID" value="MCF3946868.1"/>
    <property type="molecule type" value="Genomic_DNA"/>
</dbReference>
<dbReference type="InterPro" id="IPR038056">
    <property type="entry name" value="YjbR-like_sf"/>
</dbReference>
<dbReference type="Gene3D" id="3.90.1150.30">
    <property type="match status" value="1"/>
</dbReference>
<name>A0ABS9DVU4_9PROT</name>
<dbReference type="InterPro" id="IPR058532">
    <property type="entry name" value="YjbR/MT2646/Rv2570-like"/>
</dbReference>
<dbReference type="Proteomes" id="UP001521209">
    <property type="component" value="Unassembled WGS sequence"/>
</dbReference>
<proteinExistence type="predicted"/>
<gene>
    <name evidence="1" type="ORF">L2A60_09265</name>
</gene>
<keyword evidence="2" id="KW-1185">Reference proteome</keyword>
<dbReference type="InterPro" id="IPR007351">
    <property type="entry name" value="YjbR"/>
</dbReference>
<evidence type="ECO:0000313" key="2">
    <source>
        <dbReference type="Proteomes" id="UP001521209"/>
    </source>
</evidence>